<evidence type="ECO:0000256" key="1">
    <source>
        <dbReference type="SAM" id="SignalP"/>
    </source>
</evidence>
<name>A0A8S9JRG1_BRACR</name>
<sequence>MGRLWLIGGSLRFFFTSELLCASPYPLFCGKRYSGGGSYIKTTTTTVVYGKALPTSPHHFTSSPSVFSSRAQTLHRSSLPPLFKLRRPAVNGCEEAPP</sequence>
<dbReference type="EMBL" id="QGKY02000246">
    <property type="protein sequence ID" value="KAF2585130.1"/>
    <property type="molecule type" value="Genomic_DNA"/>
</dbReference>
<evidence type="ECO:0000313" key="2">
    <source>
        <dbReference type="EMBL" id="KAF2585130.1"/>
    </source>
</evidence>
<organism evidence="2">
    <name type="scientific">Brassica cretica</name>
    <name type="common">Mustard</name>
    <dbReference type="NCBI Taxonomy" id="69181"/>
    <lineage>
        <taxon>Eukaryota</taxon>
        <taxon>Viridiplantae</taxon>
        <taxon>Streptophyta</taxon>
        <taxon>Embryophyta</taxon>
        <taxon>Tracheophyta</taxon>
        <taxon>Spermatophyta</taxon>
        <taxon>Magnoliopsida</taxon>
        <taxon>eudicotyledons</taxon>
        <taxon>Gunneridae</taxon>
        <taxon>Pentapetalae</taxon>
        <taxon>rosids</taxon>
        <taxon>malvids</taxon>
        <taxon>Brassicales</taxon>
        <taxon>Brassicaceae</taxon>
        <taxon>Brassiceae</taxon>
        <taxon>Brassica</taxon>
    </lineage>
</organism>
<feature type="signal peptide" evidence="1">
    <location>
        <begin position="1"/>
        <end position="22"/>
    </location>
</feature>
<feature type="chain" id="PRO_5035782893" description="Secreted protein" evidence="1">
    <location>
        <begin position="23"/>
        <end position="98"/>
    </location>
</feature>
<accession>A0A8S9JRG1</accession>
<reference evidence="2" key="1">
    <citation type="submission" date="2019-12" db="EMBL/GenBank/DDBJ databases">
        <title>Genome sequencing and annotation of Brassica cretica.</title>
        <authorList>
            <person name="Studholme D.J."/>
            <person name="Sarris P.F."/>
        </authorList>
    </citation>
    <scope>NUCLEOTIDE SEQUENCE</scope>
    <source>
        <strain evidence="2">PFS-102/07</strain>
        <tissue evidence="2">Leaf</tissue>
    </source>
</reference>
<comment type="caution">
    <text evidence="2">The sequence shown here is derived from an EMBL/GenBank/DDBJ whole genome shotgun (WGS) entry which is preliminary data.</text>
</comment>
<keyword evidence="1" id="KW-0732">Signal</keyword>
<dbReference type="AlphaFoldDB" id="A0A8S9JRG1"/>
<protein>
    <recommendedName>
        <fullName evidence="3">Secreted protein</fullName>
    </recommendedName>
</protein>
<proteinExistence type="predicted"/>
<evidence type="ECO:0008006" key="3">
    <source>
        <dbReference type="Google" id="ProtNLM"/>
    </source>
</evidence>
<gene>
    <name evidence="2" type="ORF">F2Q70_00035416</name>
</gene>